<dbReference type="Gene3D" id="1.10.630.10">
    <property type="entry name" value="Cytochrome P450"/>
    <property type="match status" value="1"/>
</dbReference>
<name>A0ABV5TVB4_9PSEU</name>
<dbReference type="InterPro" id="IPR017972">
    <property type="entry name" value="Cyt_P450_CS"/>
</dbReference>
<dbReference type="EC" id="1.14.-.-" evidence="3"/>
<sequence>MTAVHEFPMTRTCPFAPPPAYTEIREEEPVTRVRLPEGKQAWVVSRHEDVRTVLNDRRFSADRQHPDFPQLVPGFRRPDDERTMITMDAPEHGPARKAVLGEFTVRRMEALRPRIQEIVDGQVDALLAGPKPGDLVETLSLPVPSLVICEMLGVPYGDHDFFQTNTAKLIKRDTPPQERRAAVEAVRDYMSDLIAGKEDNPPDDLLGRQIVKLREEGTYRRAALAATGFLLLLAGHETTANMISLSTVAFLHNPEQLAAVRADPDKTLDAVEEMLRYFTIVDAATARLCVEDIEIGGQLIRAGEGVLALGYSANRDPRVFANPDDLDIDRGARNHVAFGFGPHQCLGQNLARMELQIVFDTLFRRVPSLQLATPVDDLPFKDDANIYGLYRLPVTW</sequence>
<dbReference type="PANTHER" id="PTHR46696">
    <property type="entry name" value="P450, PUTATIVE (EUROFUNG)-RELATED"/>
    <property type="match status" value="1"/>
</dbReference>
<keyword evidence="2" id="KW-0479">Metal-binding</keyword>
<dbReference type="PRINTS" id="PR00359">
    <property type="entry name" value="BP450"/>
</dbReference>
<organism evidence="3 4">
    <name type="scientific">Amycolatopsis plumensis</name>
    <dbReference type="NCBI Taxonomy" id="236508"/>
    <lineage>
        <taxon>Bacteria</taxon>
        <taxon>Bacillati</taxon>
        <taxon>Actinomycetota</taxon>
        <taxon>Actinomycetes</taxon>
        <taxon>Pseudonocardiales</taxon>
        <taxon>Pseudonocardiaceae</taxon>
        <taxon>Amycolatopsis</taxon>
    </lineage>
</organism>
<comment type="caution">
    <text evidence="3">The sequence shown here is derived from an EMBL/GenBank/DDBJ whole genome shotgun (WGS) entry which is preliminary data.</text>
</comment>
<dbReference type="CDD" id="cd11030">
    <property type="entry name" value="CYP105-like"/>
    <property type="match status" value="1"/>
</dbReference>
<dbReference type="InterPro" id="IPR002397">
    <property type="entry name" value="Cyt_P450_B"/>
</dbReference>
<dbReference type="Proteomes" id="UP001589535">
    <property type="component" value="Unassembled WGS sequence"/>
</dbReference>
<proteinExistence type="inferred from homology"/>
<evidence type="ECO:0000256" key="2">
    <source>
        <dbReference type="RuleBase" id="RU000461"/>
    </source>
</evidence>
<keyword evidence="4" id="KW-1185">Reference proteome</keyword>
<evidence type="ECO:0000313" key="4">
    <source>
        <dbReference type="Proteomes" id="UP001589535"/>
    </source>
</evidence>
<dbReference type="PROSITE" id="PS00086">
    <property type="entry name" value="CYTOCHROME_P450"/>
    <property type="match status" value="1"/>
</dbReference>
<comment type="similarity">
    <text evidence="1 2">Belongs to the cytochrome P450 family.</text>
</comment>
<keyword evidence="2" id="KW-0408">Iron</keyword>
<reference evidence="3 4" key="1">
    <citation type="submission" date="2024-09" db="EMBL/GenBank/DDBJ databases">
        <authorList>
            <person name="Sun Q."/>
            <person name="Mori K."/>
        </authorList>
    </citation>
    <scope>NUCLEOTIDE SEQUENCE [LARGE SCALE GENOMIC DNA]</scope>
    <source>
        <strain evidence="3 4">JCM 13852</strain>
    </source>
</reference>
<keyword evidence="2 3" id="KW-0560">Oxidoreductase</keyword>
<dbReference type="PANTHER" id="PTHR46696:SF1">
    <property type="entry name" value="CYTOCHROME P450 YJIB-RELATED"/>
    <property type="match status" value="1"/>
</dbReference>
<dbReference type="Pfam" id="PF00067">
    <property type="entry name" value="p450"/>
    <property type="match status" value="1"/>
</dbReference>
<dbReference type="InterPro" id="IPR001128">
    <property type="entry name" value="Cyt_P450"/>
</dbReference>
<dbReference type="SUPFAM" id="SSF48264">
    <property type="entry name" value="Cytochrome P450"/>
    <property type="match status" value="1"/>
</dbReference>
<accession>A0ABV5TVB4</accession>
<dbReference type="EMBL" id="JBHMBK010000002">
    <property type="protein sequence ID" value="MFB9683068.1"/>
    <property type="molecule type" value="Genomic_DNA"/>
</dbReference>
<dbReference type="PRINTS" id="PR00385">
    <property type="entry name" value="P450"/>
</dbReference>
<dbReference type="GO" id="GO:0016491">
    <property type="term" value="F:oxidoreductase activity"/>
    <property type="evidence" value="ECO:0007669"/>
    <property type="project" value="UniProtKB-KW"/>
</dbReference>
<gene>
    <name evidence="3" type="ORF">ACFFTO_02645</name>
</gene>
<evidence type="ECO:0000256" key="1">
    <source>
        <dbReference type="ARBA" id="ARBA00010617"/>
    </source>
</evidence>
<keyword evidence="2" id="KW-0503">Monooxygenase</keyword>
<dbReference type="RefSeq" id="WP_378189102.1">
    <property type="nucleotide sequence ID" value="NZ_JBHMBK010000002.1"/>
</dbReference>
<protein>
    <submittedName>
        <fullName evidence="3">Cytochrome P450</fullName>
        <ecNumber evidence="3">1.14.-.-</ecNumber>
    </submittedName>
</protein>
<keyword evidence="2" id="KW-0349">Heme</keyword>
<evidence type="ECO:0000313" key="3">
    <source>
        <dbReference type="EMBL" id="MFB9683068.1"/>
    </source>
</evidence>
<dbReference type="InterPro" id="IPR036396">
    <property type="entry name" value="Cyt_P450_sf"/>
</dbReference>